<dbReference type="Proteomes" id="UP001244295">
    <property type="component" value="Unassembled WGS sequence"/>
</dbReference>
<dbReference type="EMBL" id="JAUSRR010000003">
    <property type="protein sequence ID" value="MDP9922979.1"/>
    <property type="molecule type" value="Genomic_DNA"/>
</dbReference>
<evidence type="ECO:0000313" key="1">
    <source>
        <dbReference type="EMBL" id="MDP9922979.1"/>
    </source>
</evidence>
<comment type="caution">
    <text evidence="1">The sequence shown here is derived from an EMBL/GenBank/DDBJ whole genome shotgun (WGS) entry which is preliminary data.</text>
</comment>
<dbReference type="AlphaFoldDB" id="A0AAW8DUG0"/>
<accession>A0AAW8DUG0</accession>
<dbReference type="RefSeq" id="WP_307636528.1">
    <property type="nucleotide sequence ID" value="NZ_JAUSRR010000003.1"/>
</dbReference>
<protein>
    <submittedName>
        <fullName evidence="1">Uncharacterized protein</fullName>
    </submittedName>
</protein>
<evidence type="ECO:0000313" key="2">
    <source>
        <dbReference type="Proteomes" id="UP001244295"/>
    </source>
</evidence>
<name>A0AAW8DUG0_9BURK</name>
<reference evidence="1" key="1">
    <citation type="submission" date="2023-07" db="EMBL/GenBank/DDBJ databases">
        <title>Sorghum-associated microbial communities from plants grown in Nebraska, USA.</title>
        <authorList>
            <person name="Schachtman D."/>
        </authorList>
    </citation>
    <scope>NUCLEOTIDE SEQUENCE</scope>
    <source>
        <strain evidence="1">DS2795</strain>
    </source>
</reference>
<sequence>MARWSSSIDDILKIRLVARQIPLDGIARIVLLDDTAIEGVIREVNVGNSGGHGGWQYYGECQIETRKKHLRTVDYLDVRSASSIWSRETAAEYERLGLLVNVQRI</sequence>
<proteinExistence type="predicted"/>
<organism evidence="1 2">
    <name type="scientific">Variovorax boronicumulans</name>
    <dbReference type="NCBI Taxonomy" id="436515"/>
    <lineage>
        <taxon>Bacteria</taxon>
        <taxon>Pseudomonadati</taxon>
        <taxon>Pseudomonadota</taxon>
        <taxon>Betaproteobacteria</taxon>
        <taxon>Burkholderiales</taxon>
        <taxon>Comamonadaceae</taxon>
        <taxon>Variovorax</taxon>
    </lineage>
</organism>
<gene>
    <name evidence="1" type="ORF">J2W25_002000</name>
</gene>